<dbReference type="SUPFAM" id="SSF55418">
    <property type="entry name" value="eIF4e-like"/>
    <property type="match status" value="1"/>
</dbReference>
<dbReference type="AlphaFoldDB" id="A0A165D3B7"/>
<evidence type="ECO:0000313" key="3">
    <source>
        <dbReference type="EMBL" id="KZT51985.1"/>
    </source>
</evidence>
<comment type="similarity">
    <text evidence="1">Belongs to the UPF0696 family.</text>
</comment>
<dbReference type="Gene3D" id="3.30.760.10">
    <property type="entry name" value="RNA Cap, Translation Initiation Factor Eif4e"/>
    <property type="match status" value="1"/>
</dbReference>
<name>A0A165D3B7_9BASI</name>
<proteinExistence type="inferred from homology"/>
<reference evidence="3 4" key="1">
    <citation type="journal article" date="2016" name="Mol. Biol. Evol.">
        <title>Comparative Genomics of Early-Diverging Mushroom-Forming Fungi Provides Insights into the Origins of Lignocellulose Decay Capabilities.</title>
        <authorList>
            <person name="Nagy L.G."/>
            <person name="Riley R."/>
            <person name="Tritt A."/>
            <person name="Adam C."/>
            <person name="Daum C."/>
            <person name="Floudas D."/>
            <person name="Sun H."/>
            <person name="Yadav J.S."/>
            <person name="Pangilinan J."/>
            <person name="Larsson K.H."/>
            <person name="Matsuura K."/>
            <person name="Barry K."/>
            <person name="Labutti K."/>
            <person name="Kuo R."/>
            <person name="Ohm R.A."/>
            <person name="Bhattacharya S.S."/>
            <person name="Shirouzu T."/>
            <person name="Yoshinaga Y."/>
            <person name="Martin F.M."/>
            <person name="Grigoriev I.V."/>
            <person name="Hibbett D.S."/>
        </authorList>
    </citation>
    <scope>NUCLEOTIDE SEQUENCE [LARGE SCALE GENOMIC DNA]</scope>
    <source>
        <strain evidence="3 4">HHB12733</strain>
    </source>
</reference>
<organism evidence="3 4">
    <name type="scientific">Calocera cornea HHB12733</name>
    <dbReference type="NCBI Taxonomy" id="1353952"/>
    <lineage>
        <taxon>Eukaryota</taxon>
        <taxon>Fungi</taxon>
        <taxon>Dikarya</taxon>
        <taxon>Basidiomycota</taxon>
        <taxon>Agaricomycotina</taxon>
        <taxon>Dacrymycetes</taxon>
        <taxon>Dacrymycetales</taxon>
        <taxon>Dacrymycetaceae</taxon>
        <taxon>Calocera</taxon>
    </lineage>
</organism>
<sequence>MDSEVDAPQEYVYSWTSKHELPLEQFLSKYKPSMVQDDGTKPWIWVRRDGGGPAKVDLDEGVQEGATILEEATDKVAAINNDDNIPTRSNKKTGARSKKELREEVQAKVTADLKKLSQEKGMTTGKWLFFAQPESIDGMWTRIAKSLVEGDLARTPAWLAKVSTSKATDERAQHLICLYLPDLYDKAAATEVLKVLVGKVGLTPGSAKTDLYTHLGLDSKHPSGIRSTVWQIKELLSEDEIKKLKDDHTAAQSASKSAKPNAAAKRADPFGDDEASETAALPKKVPMKRKDEFEDDEEEEKRTKKAKTSEPPSKKPAAKKQDNSETEYEDGDEDAGADLVRKPGKKALVAAANVGAAQKPGASRLGKVKALKTKYD</sequence>
<dbReference type="OrthoDB" id="10067381at2759"/>
<dbReference type="Pfam" id="PF08939">
    <property type="entry name" value="Bles03"/>
    <property type="match status" value="1"/>
</dbReference>
<dbReference type="EMBL" id="KV424082">
    <property type="protein sequence ID" value="KZT51985.1"/>
    <property type="molecule type" value="Genomic_DNA"/>
</dbReference>
<feature type="compositionally biased region" description="Acidic residues" evidence="2">
    <location>
        <begin position="324"/>
        <end position="336"/>
    </location>
</feature>
<dbReference type="InParanoid" id="A0A165D3B7"/>
<protein>
    <recommendedName>
        <fullName evidence="5">DUF1917-domain-containing protein</fullName>
    </recommendedName>
</protein>
<dbReference type="InterPro" id="IPR023398">
    <property type="entry name" value="TIF_eIF4e-like"/>
</dbReference>
<dbReference type="Proteomes" id="UP000076842">
    <property type="component" value="Unassembled WGS sequence"/>
</dbReference>
<dbReference type="PANTHER" id="PTHR31977:SF1">
    <property type="entry name" value="UPF0696 PROTEIN C11ORF68"/>
    <property type="match status" value="1"/>
</dbReference>
<feature type="region of interest" description="Disordered" evidence="2">
    <location>
        <begin position="246"/>
        <end position="341"/>
    </location>
</feature>
<evidence type="ECO:0000256" key="2">
    <source>
        <dbReference type="SAM" id="MobiDB-lite"/>
    </source>
</evidence>
<feature type="compositionally biased region" description="Low complexity" evidence="2">
    <location>
        <begin position="250"/>
        <end position="264"/>
    </location>
</feature>
<feature type="region of interest" description="Disordered" evidence="2">
    <location>
        <begin position="357"/>
        <end position="376"/>
    </location>
</feature>
<evidence type="ECO:0008006" key="5">
    <source>
        <dbReference type="Google" id="ProtNLM"/>
    </source>
</evidence>
<gene>
    <name evidence="3" type="ORF">CALCODRAFT_459752</name>
</gene>
<evidence type="ECO:0000313" key="4">
    <source>
        <dbReference type="Proteomes" id="UP000076842"/>
    </source>
</evidence>
<evidence type="ECO:0000256" key="1">
    <source>
        <dbReference type="ARBA" id="ARBA00010568"/>
    </source>
</evidence>
<keyword evidence="4" id="KW-1185">Reference proteome</keyword>
<feature type="compositionally biased region" description="Basic residues" evidence="2">
    <location>
        <begin position="366"/>
        <end position="376"/>
    </location>
</feature>
<dbReference type="PANTHER" id="PTHR31977">
    <property type="entry name" value="UPF0696 PROTEIN C11ORF68"/>
    <property type="match status" value="1"/>
</dbReference>
<accession>A0A165D3B7</accession>
<dbReference type="InterPro" id="IPR015034">
    <property type="entry name" value="Bles03"/>
</dbReference>